<gene>
    <name evidence="2" type="ordered locus">Cphy_0188</name>
</gene>
<dbReference type="PANTHER" id="PTHR43135:SF3">
    <property type="entry name" value="ALPHA-D-RIBOSE 1-METHYLPHOSPHONATE 5-TRIPHOSPHATE DIPHOSPHATASE"/>
    <property type="match status" value="1"/>
</dbReference>
<dbReference type="CDD" id="cd01309">
    <property type="entry name" value="Met_dep_hydrolase_C"/>
    <property type="match status" value="1"/>
</dbReference>
<evidence type="ECO:0000313" key="3">
    <source>
        <dbReference type="Proteomes" id="UP000000370"/>
    </source>
</evidence>
<proteinExistence type="predicted"/>
<dbReference type="InterPro" id="IPR051781">
    <property type="entry name" value="Metallo-dep_Hydrolase"/>
</dbReference>
<dbReference type="InterPro" id="IPR032466">
    <property type="entry name" value="Metal_Hydrolase"/>
</dbReference>
<dbReference type="eggNOG" id="COG1228">
    <property type="taxonomic scope" value="Bacteria"/>
</dbReference>
<dbReference type="OrthoDB" id="9802793at2"/>
<dbReference type="KEGG" id="cpy:Cphy_0188"/>
<dbReference type="Gene3D" id="3.20.20.140">
    <property type="entry name" value="Metal-dependent hydrolases"/>
    <property type="match status" value="1"/>
</dbReference>
<dbReference type="RefSeq" id="WP_012198218.1">
    <property type="nucleotide sequence ID" value="NC_010001.1"/>
</dbReference>
<feature type="domain" description="Amidohydrolase 3" evidence="1">
    <location>
        <begin position="290"/>
        <end position="386"/>
    </location>
</feature>
<keyword evidence="2" id="KW-0378">Hydrolase</keyword>
<dbReference type="EMBL" id="CP000885">
    <property type="protein sequence ID" value="ABX40575.1"/>
    <property type="molecule type" value="Genomic_DNA"/>
</dbReference>
<name>A9KRA7_LACP7</name>
<dbReference type="InterPro" id="IPR011059">
    <property type="entry name" value="Metal-dep_hydrolase_composite"/>
</dbReference>
<dbReference type="GO" id="GO:0016810">
    <property type="term" value="F:hydrolase activity, acting on carbon-nitrogen (but not peptide) bonds"/>
    <property type="evidence" value="ECO:0007669"/>
    <property type="project" value="InterPro"/>
</dbReference>
<dbReference type="PANTHER" id="PTHR43135">
    <property type="entry name" value="ALPHA-D-RIBOSE 1-METHYLPHOSPHONATE 5-TRIPHOSPHATE DIPHOSPHATASE"/>
    <property type="match status" value="1"/>
</dbReference>
<dbReference type="Pfam" id="PF07969">
    <property type="entry name" value="Amidohydro_3"/>
    <property type="match status" value="1"/>
</dbReference>
<protein>
    <submittedName>
        <fullName evidence="2">Amidohydrolase</fullName>
    </submittedName>
</protein>
<dbReference type="Gene3D" id="2.30.40.10">
    <property type="entry name" value="Urease, subunit C, domain 1"/>
    <property type="match status" value="1"/>
</dbReference>
<dbReference type="HOGENOM" id="CLU_046987_0_0_9"/>
<dbReference type="AlphaFoldDB" id="A9KRA7"/>
<evidence type="ECO:0000259" key="1">
    <source>
        <dbReference type="Pfam" id="PF07969"/>
    </source>
</evidence>
<dbReference type="SUPFAM" id="SSF51556">
    <property type="entry name" value="Metallo-dependent hydrolases"/>
    <property type="match status" value="1"/>
</dbReference>
<dbReference type="Proteomes" id="UP000000370">
    <property type="component" value="Chromosome"/>
</dbReference>
<organism evidence="2 3">
    <name type="scientific">Lachnoclostridium phytofermentans (strain ATCC 700394 / DSM 18823 / ISDg)</name>
    <name type="common">Clostridium phytofermentans</name>
    <dbReference type="NCBI Taxonomy" id="357809"/>
    <lineage>
        <taxon>Bacteria</taxon>
        <taxon>Bacillati</taxon>
        <taxon>Bacillota</taxon>
        <taxon>Clostridia</taxon>
        <taxon>Lachnospirales</taxon>
        <taxon>Lachnospiraceae</taxon>
    </lineage>
</organism>
<dbReference type="SUPFAM" id="SSF51338">
    <property type="entry name" value="Composite domain of metallo-dependent hydrolases"/>
    <property type="match status" value="1"/>
</dbReference>
<sequence>MKLLIKNGIILTMSETKYQPGDLLIEDGKIKEIAPTISISEDNSLITIPATNCIVMPGLIEAHCHVGISEEKKGKEGDDSNETSNPVSPYLRAIDAINPLDPAFHDAIRAGITGIMVGPGSTNVVGGQFTFLKTAGSRCIEDLAILNPAAMKVAFGENPKSFYGEQAMMPFTRMGIAFLLREELWKAKQYLKKKKKAEETSEEFDEDFRLEPWIPVLEKKIPLKAHVHRTDDILTAIRIAKEFELDMTLDHCSEGHLISEEILDSGFPAIVGPDLASRNKIEVQNMAFKTAGELSKAGVLVSITTDHPVSLIQTLPICTGFAVKNGLPMEDGLRAITINAAKICRVDHRIGSLEVGKDADIAIFDGNPLEVFTNCLYTIIDGKIIYQYHKPK</sequence>
<evidence type="ECO:0000313" key="2">
    <source>
        <dbReference type="EMBL" id="ABX40575.1"/>
    </source>
</evidence>
<accession>A9KRA7</accession>
<dbReference type="InterPro" id="IPR013108">
    <property type="entry name" value="Amidohydro_3"/>
</dbReference>
<reference evidence="3" key="1">
    <citation type="submission" date="2007-11" db="EMBL/GenBank/DDBJ databases">
        <title>Complete genome sequence of Clostridium phytofermentans ISDg.</title>
        <authorList>
            <person name="Leschine S.B."/>
            <person name="Warnick T.A."/>
            <person name="Blanchard J.L."/>
            <person name="Schnell D.J."/>
            <person name="Petit E.L."/>
            <person name="LaTouf W.G."/>
            <person name="Copeland A."/>
            <person name="Lucas S."/>
            <person name="Lapidus A."/>
            <person name="Barry K."/>
            <person name="Glavina del Rio T."/>
            <person name="Dalin E."/>
            <person name="Tice H."/>
            <person name="Pitluck S."/>
            <person name="Kiss H."/>
            <person name="Brettin T."/>
            <person name="Bruce D."/>
            <person name="Detter J.C."/>
            <person name="Han C."/>
            <person name="Kuske C."/>
            <person name="Schmutz J."/>
            <person name="Larimer F."/>
            <person name="Land M."/>
            <person name="Hauser L."/>
            <person name="Kyrpides N."/>
            <person name="Kim E.A."/>
            <person name="Richardson P."/>
        </authorList>
    </citation>
    <scope>NUCLEOTIDE SEQUENCE [LARGE SCALE GENOMIC DNA]</scope>
    <source>
        <strain evidence="3">ATCC 700394 / DSM 18823 / ISDg</strain>
    </source>
</reference>
<keyword evidence="3" id="KW-1185">Reference proteome</keyword>